<evidence type="ECO:0000313" key="3">
    <source>
        <dbReference type="EMBL" id="CAR23986.1"/>
    </source>
</evidence>
<sequence length="172" mass="19017">MKPSDSGSHVDGDSRPKTGLHSENLSRETSGNSRVKAKPQYVPFKASKSNVFSNVVINSLFGLGLYYLYRDYQEDKRASAKARGTVTIVHDRASDSQAKGGQVRGSGLLPKMSYKDLSFVTVGFGFLLQLANMAHVSFGKRSPLYRASILSVALYPPFAYYMYSMRDQKVAK</sequence>
<keyword evidence="2" id="KW-0472">Membrane</keyword>
<gene>
    <name evidence="3" type="ordered locus">KLTH0F04972g</name>
</gene>
<evidence type="ECO:0000256" key="1">
    <source>
        <dbReference type="SAM" id="MobiDB-lite"/>
    </source>
</evidence>
<organism evidence="3 4">
    <name type="scientific">Lachancea thermotolerans (strain ATCC 56472 / CBS 6340 / NRRL Y-8284)</name>
    <name type="common">Yeast</name>
    <name type="synonym">Kluyveromyces thermotolerans</name>
    <dbReference type="NCBI Taxonomy" id="559295"/>
    <lineage>
        <taxon>Eukaryota</taxon>
        <taxon>Fungi</taxon>
        <taxon>Dikarya</taxon>
        <taxon>Ascomycota</taxon>
        <taxon>Saccharomycotina</taxon>
        <taxon>Saccharomycetes</taxon>
        <taxon>Saccharomycetales</taxon>
        <taxon>Saccharomycetaceae</taxon>
        <taxon>Lachancea</taxon>
    </lineage>
</organism>
<feature type="transmembrane region" description="Helical" evidence="2">
    <location>
        <begin position="51"/>
        <end position="69"/>
    </location>
</feature>
<dbReference type="RefSeq" id="XP_002554423.1">
    <property type="nucleotide sequence ID" value="XM_002554377.1"/>
</dbReference>
<keyword evidence="4" id="KW-1185">Reference proteome</keyword>
<protein>
    <submittedName>
        <fullName evidence="3">KLTH0F04972p</fullName>
    </submittedName>
</protein>
<dbReference type="GeneID" id="8292620"/>
<feature type="compositionally biased region" description="Polar residues" evidence="1">
    <location>
        <begin position="21"/>
        <end position="33"/>
    </location>
</feature>
<accession>C5DKI5</accession>
<feature type="transmembrane region" description="Helical" evidence="2">
    <location>
        <begin position="117"/>
        <end position="138"/>
    </location>
</feature>
<dbReference type="OMA" id="QLANMAH"/>
<dbReference type="EMBL" id="CU928170">
    <property type="protein sequence ID" value="CAR23986.1"/>
    <property type="molecule type" value="Genomic_DNA"/>
</dbReference>
<keyword evidence="2" id="KW-0812">Transmembrane</keyword>
<evidence type="ECO:0000256" key="2">
    <source>
        <dbReference type="SAM" id="Phobius"/>
    </source>
</evidence>
<dbReference type="FunCoup" id="C5DKI5">
    <property type="interactions" value="100"/>
</dbReference>
<dbReference type="OrthoDB" id="4053693at2759"/>
<dbReference type="AlphaFoldDB" id="C5DKI5"/>
<dbReference type="HOGENOM" id="CLU_1555531_0_0_1"/>
<keyword evidence="2" id="KW-1133">Transmembrane helix</keyword>
<evidence type="ECO:0000313" key="4">
    <source>
        <dbReference type="Proteomes" id="UP000002036"/>
    </source>
</evidence>
<dbReference type="eggNOG" id="ENOG502S82Z">
    <property type="taxonomic scope" value="Eukaryota"/>
</dbReference>
<feature type="region of interest" description="Disordered" evidence="1">
    <location>
        <begin position="1"/>
        <end position="36"/>
    </location>
</feature>
<dbReference type="InParanoid" id="C5DKI5"/>
<feature type="transmembrane region" description="Helical" evidence="2">
    <location>
        <begin position="144"/>
        <end position="163"/>
    </location>
</feature>
<proteinExistence type="predicted"/>
<name>C5DKI5_LACTC</name>
<dbReference type="KEGG" id="lth:KLTH0F04972g"/>
<dbReference type="Proteomes" id="UP000002036">
    <property type="component" value="Chromosome F"/>
</dbReference>
<reference evidence="3 4" key="1">
    <citation type="journal article" date="2009" name="Genome Res.">
        <title>Comparative genomics of protoploid Saccharomycetaceae.</title>
        <authorList>
            <consortium name="The Genolevures Consortium"/>
            <person name="Souciet J.-L."/>
            <person name="Dujon B."/>
            <person name="Gaillardin C."/>
            <person name="Johnston M."/>
            <person name="Baret P.V."/>
            <person name="Cliften P."/>
            <person name="Sherman D.J."/>
            <person name="Weissenbach J."/>
            <person name="Westhof E."/>
            <person name="Wincker P."/>
            <person name="Jubin C."/>
            <person name="Poulain J."/>
            <person name="Barbe V."/>
            <person name="Segurens B."/>
            <person name="Artiguenave F."/>
            <person name="Anthouard V."/>
            <person name="Vacherie B."/>
            <person name="Val M.-E."/>
            <person name="Fulton R.S."/>
            <person name="Minx P."/>
            <person name="Wilson R."/>
            <person name="Durrens P."/>
            <person name="Jean G."/>
            <person name="Marck C."/>
            <person name="Martin T."/>
            <person name="Nikolski M."/>
            <person name="Rolland T."/>
            <person name="Seret M.-L."/>
            <person name="Casaregola S."/>
            <person name="Despons L."/>
            <person name="Fairhead C."/>
            <person name="Fischer G."/>
            <person name="Lafontaine I."/>
            <person name="Leh V."/>
            <person name="Lemaire M."/>
            <person name="de Montigny J."/>
            <person name="Neuveglise C."/>
            <person name="Thierry A."/>
            <person name="Blanc-Lenfle I."/>
            <person name="Bleykasten C."/>
            <person name="Diffels J."/>
            <person name="Fritsch E."/>
            <person name="Frangeul L."/>
            <person name="Goeffon A."/>
            <person name="Jauniaux N."/>
            <person name="Kachouri-Lafond R."/>
            <person name="Payen C."/>
            <person name="Potier S."/>
            <person name="Pribylova L."/>
            <person name="Ozanne C."/>
            <person name="Richard G.-F."/>
            <person name="Sacerdot C."/>
            <person name="Straub M.-L."/>
            <person name="Talla E."/>
        </authorList>
    </citation>
    <scope>NUCLEOTIDE SEQUENCE [LARGE SCALE GENOMIC DNA]</scope>
    <source>
        <strain evidence="4">ATCC 56472 / CBS 6340 / NRRL Y-8284</strain>
    </source>
</reference>